<dbReference type="Proteomes" id="UP000492820">
    <property type="component" value="Unassembled WGS sequence"/>
</dbReference>
<reference evidence="3" key="3">
    <citation type="submission" date="2020-10" db="UniProtKB">
        <authorList>
            <consortium name="WormBaseParasite"/>
        </authorList>
    </citation>
    <scope>IDENTIFICATION</scope>
</reference>
<evidence type="ECO:0000313" key="3">
    <source>
        <dbReference type="WBParaSite" id="EgrG_000720400"/>
    </source>
</evidence>
<dbReference type="WBParaSite" id="EgrG_000720400">
    <property type="protein sequence ID" value="EgrG_000720400"/>
    <property type="gene ID" value="EgrG_000720400"/>
</dbReference>
<gene>
    <name evidence="1" type="ORF">EgrG_000720400</name>
</gene>
<organism evidence="1">
    <name type="scientific">Echinococcus granulosus</name>
    <name type="common">Hydatid tapeworm</name>
    <dbReference type="NCBI Taxonomy" id="6210"/>
    <lineage>
        <taxon>Eukaryota</taxon>
        <taxon>Metazoa</taxon>
        <taxon>Spiralia</taxon>
        <taxon>Lophotrochozoa</taxon>
        <taxon>Platyhelminthes</taxon>
        <taxon>Cestoda</taxon>
        <taxon>Eucestoda</taxon>
        <taxon>Cyclophyllidea</taxon>
        <taxon>Taeniidae</taxon>
        <taxon>Echinococcus</taxon>
        <taxon>Echinococcus granulosus group</taxon>
    </lineage>
</organism>
<reference evidence="1" key="2">
    <citation type="submission" date="2014-06" db="EMBL/GenBank/DDBJ databases">
        <authorList>
            <person name="Aslett M."/>
        </authorList>
    </citation>
    <scope>NUCLEOTIDE SEQUENCE</scope>
</reference>
<proteinExistence type="predicted"/>
<dbReference type="EMBL" id="LK028591">
    <property type="protein sequence ID" value="CDS23513.1"/>
    <property type="molecule type" value="Genomic_DNA"/>
</dbReference>
<sequence>MVKPSLGAFSDICIITPRNNYSSHLRGGGGGTNCWAATAWGRGNLSGTGGLGSSVSKSGDPAVYAPRGSLVILCGDGNR</sequence>
<name>A0A068X0L9_ECHGR</name>
<protein>
    <submittedName>
        <fullName evidence="3">Prepilin, shufflon protein A</fullName>
    </submittedName>
</protein>
<reference evidence="1 2" key="1">
    <citation type="journal article" date="2013" name="Nature">
        <title>The genomes of four tapeworm species reveal adaptations to parasitism.</title>
        <authorList>
            <person name="Tsai I.J."/>
            <person name="Zarowiecki M."/>
            <person name="Holroyd N."/>
            <person name="Garciarrubio A."/>
            <person name="Sanchez-Flores A."/>
            <person name="Brooks K.L."/>
            <person name="Tracey A."/>
            <person name="Bobes R.J."/>
            <person name="Fragoso G."/>
            <person name="Sciutto E."/>
            <person name="Aslett M."/>
            <person name="Beasley H."/>
            <person name="Bennett H.M."/>
            <person name="Cai J."/>
            <person name="Camicia F."/>
            <person name="Clark R."/>
            <person name="Cucher M."/>
            <person name="De Silva N."/>
            <person name="Day T.A."/>
            <person name="Deplazes P."/>
            <person name="Estrada K."/>
            <person name="Fernandez C."/>
            <person name="Holland P.W."/>
            <person name="Hou J."/>
            <person name="Hu S."/>
            <person name="Huckvale T."/>
            <person name="Hung S.S."/>
            <person name="Kamenetzky L."/>
            <person name="Keane J.A."/>
            <person name="Kiss F."/>
            <person name="Koziol U."/>
            <person name="Lambert O."/>
            <person name="Liu K."/>
            <person name="Luo X."/>
            <person name="Luo Y."/>
            <person name="Macchiaroli N."/>
            <person name="Nichol S."/>
            <person name="Paps J."/>
            <person name="Parkinson J."/>
            <person name="Pouchkina-Stantcheva N."/>
            <person name="Riddiford N."/>
            <person name="Rosenzvit M."/>
            <person name="Salinas G."/>
            <person name="Wasmuth J.D."/>
            <person name="Zamanian M."/>
            <person name="Zheng Y."/>
            <person name="Cai X."/>
            <person name="Soberon X."/>
            <person name="Olson P.D."/>
            <person name="Laclette J.P."/>
            <person name="Brehm K."/>
            <person name="Berriman M."/>
            <person name="Garciarrubio A."/>
            <person name="Bobes R.J."/>
            <person name="Fragoso G."/>
            <person name="Sanchez-Flores A."/>
            <person name="Estrada K."/>
            <person name="Cevallos M.A."/>
            <person name="Morett E."/>
            <person name="Gonzalez V."/>
            <person name="Portillo T."/>
            <person name="Ochoa-Leyva A."/>
            <person name="Jose M.V."/>
            <person name="Sciutto E."/>
            <person name="Landa A."/>
            <person name="Jimenez L."/>
            <person name="Valdes V."/>
            <person name="Carrero J.C."/>
            <person name="Larralde C."/>
            <person name="Morales-Montor J."/>
            <person name="Limon-Lason J."/>
            <person name="Soberon X."/>
            <person name="Laclette J.P."/>
        </authorList>
    </citation>
    <scope>NUCLEOTIDE SEQUENCE [LARGE SCALE GENOMIC DNA]</scope>
</reference>
<dbReference type="AlphaFoldDB" id="A0A068X0L9"/>
<accession>A0A068X0L9</accession>
<evidence type="ECO:0000313" key="1">
    <source>
        <dbReference type="EMBL" id="CDS23513.1"/>
    </source>
</evidence>
<evidence type="ECO:0000313" key="2">
    <source>
        <dbReference type="Proteomes" id="UP000492820"/>
    </source>
</evidence>